<evidence type="ECO:0000259" key="5">
    <source>
        <dbReference type="SMART" id="SM01155"/>
    </source>
</evidence>
<dbReference type="KEGG" id="btab:109034924"/>
<comment type="subcellular location">
    <subcellularLocation>
        <location evidence="1">Mitochondrion</location>
    </subcellularLocation>
</comment>
<evidence type="ECO:0000256" key="2">
    <source>
        <dbReference type="ARBA" id="ARBA00023128"/>
    </source>
</evidence>
<dbReference type="Pfam" id="PF08213">
    <property type="entry name" value="COX24_C"/>
    <property type="match status" value="1"/>
</dbReference>
<dbReference type="AlphaFoldDB" id="A0A9P0AGN7"/>
<gene>
    <name evidence="6" type="ORF">BEMITA_LOCUS9988</name>
</gene>
<dbReference type="Proteomes" id="UP001152759">
    <property type="component" value="Chromosome 6"/>
</dbReference>
<feature type="domain" description="Ribosomal protein mS38 C-terminal" evidence="5">
    <location>
        <begin position="121"/>
        <end position="153"/>
    </location>
</feature>
<dbReference type="EMBL" id="OU963867">
    <property type="protein sequence ID" value="CAH0391365.1"/>
    <property type="molecule type" value="Genomic_DNA"/>
</dbReference>
<protein>
    <recommendedName>
        <fullName evidence="4">Small ribosomal subunit protein mS38</fullName>
    </recommendedName>
</protein>
<proteinExistence type="inferred from homology"/>
<organism evidence="6 7">
    <name type="scientific">Bemisia tabaci</name>
    <name type="common">Sweetpotato whitefly</name>
    <name type="synonym">Aleurodes tabaci</name>
    <dbReference type="NCBI Taxonomy" id="7038"/>
    <lineage>
        <taxon>Eukaryota</taxon>
        <taxon>Metazoa</taxon>
        <taxon>Ecdysozoa</taxon>
        <taxon>Arthropoda</taxon>
        <taxon>Hexapoda</taxon>
        <taxon>Insecta</taxon>
        <taxon>Pterygota</taxon>
        <taxon>Neoptera</taxon>
        <taxon>Paraneoptera</taxon>
        <taxon>Hemiptera</taxon>
        <taxon>Sternorrhyncha</taxon>
        <taxon>Aleyrodoidea</taxon>
        <taxon>Aleyrodidae</taxon>
        <taxon>Aleyrodinae</taxon>
        <taxon>Bemisia</taxon>
    </lineage>
</organism>
<evidence type="ECO:0000313" key="7">
    <source>
        <dbReference type="Proteomes" id="UP001152759"/>
    </source>
</evidence>
<sequence>MSQAVARLLSRNFTNIRGLLNPSSKAIISQEYTSTGFPHWQVNKCNRPANYHTHHDGSSRISGSINFAAIFNSTKLNIIDPITREQNVIDPRIISNVDILDTPKIKKIIDEPDQPHVVEKQAHRMINIRRRKMKKHKLKKLRKRMKFEWKKKALKREKIKEKAFYTELYAQIRTAETFSPQDYAAEQRKIIKQTYLPLEYEKMPQWYLKETLDKEKRIARETKEHEEGLKALAEFQKTYKWSDKY</sequence>
<dbReference type="GO" id="GO:0005739">
    <property type="term" value="C:mitochondrion"/>
    <property type="evidence" value="ECO:0007669"/>
    <property type="project" value="UniProtKB-SubCell"/>
</dbReference>
<evidence type="ECO:0000256" key="3">
    <source>
        <dbReference type="ARBA" id="ARBA00035647"/>
    </source>
</evidence>
<evidence type="ECO:0000313" key="6">
    <source>
        <dbReference type="EMBL" id="CAH0391365.1"/>
    </source>
</evidence>
<dbReference type="SMART" id="SM01155">
    <property type="entry name" value="DUF1713"/>
    <property type="match status" value="1"/>
</dbReference>
<name>A0A9P0AGN7_BEMTA</name>
<dbReference type="PANTHER" id="PTHR32035">
    <property type="entry name" value="AURORA KINASE A-INTERACTING PROTEIN"/>
    <property type="match status" value="1"/>
</dbReference>
<accession>A0A9P0AGN7</accession>
<evidence type="ECO:0000256" key="4">
    <source>
        <dbReference type="ARBA" id="ARBA00035682"/>
    </source>
</evidence>
<comment type="similarity">
    <text evidence="3">Belongs to the mitochondrion-specific ribosomal protein mS38 family.</text>
</comment>
<keyword evidence="2" id="KW-0496">Mitochondrion</keyword>
<dbReference type="InterPro" id="IPR013177">
    <property type="entry name" value="Ribosomal_mS38_C"/>
</dbReference>
<evidence type="ECO:0000256" key="1">
    <source>
        <dbReference type="ARBA" id="ARBA00004173"/>
    </source>
</evidence>
<dbReference type="PANTHER" id="PTHR32035:SF3">
    <property type="entry name" value="SMALL RIBOSOMAL SUBUNIT PROTEIN MS38"/>
    <property type="match status" value="1"/>
</dbReference>
<keyword evidence="7" id="KW-1185">Reference proteome</keyword>
<reference evidence="6" key="1">
    <citation type="submission" date="2021-12" db="EMBL/GenBank/DDBJ databases">
        <authorList>
            <person name="King R."/>
        </authorList>
    </citation>
    <scope>NUCLEOTIDE SEQUENCE</scope>
</reference>